<keyword evidence="3" id="KW-1185">Reference proteome</keyword>
<dbReference type="Gene3D" id="3.80.10.10">
    <property type="entry name" value="Ribonuclease Inhibitor"/>
    <property type="match status" value="2"/>
</dbReference>
<name>A0ABD3U5D5_9LAMI</name>
<evidence type="ECO:0000259" key="1">
    <source>
        <dbReference type="Pfam" id="PF25372"/>
    </source>
</evidence>
<dbReference type="AlphaFoldDB" id="A0ABD3U5D5"/>
<dbReference type="Pfam" id="PF25372">
    <property type="entry name" value="DUF7885"/>
    <property type="match status" value="1"/>
</dbReference>
<comment type="caution">
    <text evidence="2">The sequence shown here is derived from an EMBL/GenBank/DDBJ whole genome shotgun (WGS) entry which is preliminary data.</text>
</comment>
<dbReference type="InterPro" id="IPR032675">
    <property type="entry name" value="LRR_dom_sf"/>
</dbReference>
<dbReference type="SMART" id="SM00367">
    <property type="entry name" value="LRR_CC"/>
    <property type="match status" value="4"/>
</dbReference>
<evidence type="ECO:0000313" key="3">
    <source>
        <dbReference type="Proteomes" id="UP001634393"/>
    </source>
</evidence>
<dbReference type="SUPFAM" id="SSF52047">
    <property type="entry name" value="RNI-like"/>
    <property type="match status" value="1"/>
</dbReference>
<evidence type="ECO:0000313" key="2">
    <source>
        <dbReference type="EMBL" id="KAL3844287.1"/>
    </source>
</evidence>
<dbReference type="InterPro" id="IPR006553">
    <property type="entry name" value="Leu-rich_rpt_Cys-con_subtyp"/>
</dbReference>
<gene>
    <name evidence="2" type="ORF">ACJIZ3_001690</name>
</gene>
<sequence>MKRLNEKTERGTEYLGFNGIGVSGALEMIEGEEEIVYTENRVEDSAQLDNNGEFLENTVVDNFEGLSLGGVKEDNKLDLDLNFDNGEEQRSAVLDHNVPAFGTEDDGNGKEPLINEERVEIVEVEYTGRNISYAEKGKQIELRLGIDNMDLDSGGERRYTSEEEEDADAEATALGVLLSLKYDDWPVDVDCRSNREDPVEIAENSDSDEVEPLQPEALPIPLQPAALPARLYLEGGDIEERRQRERMYLEEKRQREKMYRLKIAKRLACPIENDGLDSKIESSCQKQLGNCPGPFSEALRRVRERTSKKTAEQLIEWKHSIENRDHSIFVPSLFELSLKAFAENAERIDSLELIPDNLRRRLADLLCDMRKMNARLLNLFVSGYPHEIRIKDCSWLTEEEFQHTFGSCHIKDLRVLQLDLCGQCMYNISLKNTLARPRNSLSSLVIVSLRGALRLSDSGIRKLVISAPKLQSVNLGQCALLTSQAIDYIADYSVGSNLRELYIDDCQKIDAMLILPAIKKLTKLEVLSVAGMETVTDQFIVEMITDCGQNMKELDLANCVELTDYALEIIGSKCAGLCSLNISNLHKLTDLGLEFLADGCRSIQKLKLTRNAFRFLHDFNGYSASLL</sequence>
<dbReference type="InterPro" id="IPR057207">
    <property type="entry name" value="FBXL15_LRR"/>
</dbReference>
<accession>A0ABD3U5D5</accession>
<protein>
    <recommendedName>
        <fullName evidence="1">F-box/LRR-repeat protein 15-like leucin rich repeat domain-containing protein</fullName>
    </recommendedName>
</protein>
<organism evidence="2 3">
    <name type="scientific">Penstemon smallii</name>
    <dbReference type="NCBI Taxonomy" id="265156"/>
    <lineage>
        <taxon>Eukaryota</taxon>
        <taxon>Viridiplantae</taxon>
        <taxon>Streptophyta</taxon>
        <taxon>Embryophyta</taxon>
        <taxon>Tracheophyta</taxon>
        <taxon>Spermatophyta</taxon>
        <taxon>Magnoliopsida</taxon>
        <taxon>eudicotyledons</taxon>
        <taxon>Gunneridae</taxon>
        <taxon>Pentapetalae</taxon>
        <taxon>asterids</taxon>
        <taxon>lamiids</taxon>
        <taxon>Lamiales</taxon>
        <taxon>Plantaginaceae</taxon>
        <taxon>Cheloneae</taxon>
        <taxon>Penstemon</taxon>
    </lineage>
</organism>
<dbReference type="EMBL" id="JBJXBP010000002">
    <property type="protein sequence ID" value="KAL3844287.1"/>
    <property type="molecule type" value="Genomic_DNA"/>
</dbReference>
<dbReference type="Proteomes" id="UP001634393">
    <property type="component" value="Unassembled WGS sequence"/>
</dbReference>
<proteinExistence type="predicted"/>
<reference evidence="2 3" key="1">
    <citation type="submission" date="2024-12" db="EMBL/GenBank/DDBJ databases">
        <title>The unique morphological basis and parallel evolutionary history of personate flowers in Penstemon.</title>
        <authorList>
            <person name="Depatie T.H."/>
            <person name="Wessinger C.A."/>
        </authorList>
    </citation>
    <scope>NUCLEOTIDE SEQUENCE [LARGE SCALE GENOMIC DNA]</scope>
    <source>
        <strain evidence="2">WTNN_2</strain>
        <tissue evidence="2">Leaf</tissue>
    </source>
</reference>
<feature type="domain" description="F-box/LRR-repeat protein 15-like leucin rich repeat" evidence="1">
    <location>
        <begin position="450"/>
        <end position="614"/>
    </location>
</feature>
<dbReference type="PANTHER" id="PTHR13318">
    <property type="entry name" value="PARTNER OF PAIRED, ISOFORM B-RELATED"/>
    <property type="match status" value="1"/>
</dbReference>